<protein>
    <submittedName>
        <fullName evidence="2">Uncharacterized protein</fullName>
    </submittedName>
</protein>
<evidence type="ECO:0000313" key="3">
    <source>
        <dbReference type="Proteomes" id="UP001234880"/>
    </source>
</evidence>
<evidence type="ECO:0000313" key="2">
    <source>
        <dbReference type="EMBL" id="MDP9612841.1"/>
    </source>
</evidence>
<evidence type="ECO:0000256" key="1">
    <source>
        <dbReference type="SAM" id="MobiDB-lite"/>
    </source>
</evidence>
<dbReference type="Proteomes" id="UP001234880">
    <property type="component" value="Unassembled WGS sequence"/>
</dbReference>
<comment type="caution">
    <text evidence="2">The sequence shown here is derived from an EMBL/GenBank/DDBJ whole genome shotgun (WGS) entry which is preliminary data.</text>
</comment>
<gene>
    <name evidence="2" type="ORF">JOF35_005118</name>
</gene>
<sequence>MIDEVTKLAAACPVLSPMDLQHRANARLGRSVHLPDGGIRVHWATVHVHVPPEDLHAAQSHMRLRARARADWELKQLRVTQAAAYRDQLREDPTLALAQLLLESPEALSTEQVVTIIPKVAEQVAAYAPGAAWVQTAHLLGEWYGGLASDAKQFVIDRLCTVATEFGGEQIAQRLKDAHGVTALVAPSHAAGPPQDSSMGPSASQPSV</sequence>
<accession>A0ABT9KWM4</accession>
<feature type="compositionally biased region" description="Polar residues" evidence="1">
    <location>
        <begin position="195"/>
        <end position="208"/>
    </location>
</feature>
<keyword evidence="3" id="KW-1185">Reference proteome</keyword>
<dbReference type="RefSeq" id="WP_307111210.1">
    <property type="nucleotide sequence ID" value="NZ_JAURUE010000001.1"/>
</dbReference>
<proteinExistence type="predicted"/>
<organism evidence="2 3">
    <name type="scientific">Streptomyces demainii</name>
    <dbReference type="NCBI Taxonomy" id="588122"/>
    <lineage>
        <taxon>Bacteria</taxon>
        <taxon>Bacillati</taxon>
        <taxon>Actinomycetota</taxon>
        <taxon>Actinomycetes</taxon>
        <taxon>Kitasatosporales</taxon>
        <taxon>Streptomycetaceae</taxon>
        <taxon>Streptomyces</taxon>
    </lineage>
</organism>
<name>A0ABT9KWM4_9ACTN</name>
<reference evidence="2 3" key="1">
    <citation type="submission" date="2023-07" db="EMBL/GenBank/DDBJ databases">
        <title>Sequencing the genomes of 1000 actinobacteria strains.</title>
        <authorList>
            <person name="Klenk H.-P."/>
        </authorList>
    </citation>
    <scope>NUCLEOTIDE SEQUENCE [LARGE SCALE GENOMIC DNA]</scope>
    <source>
        <strain evidence="2 3">DSM 41600</strain>
    </source>
</reference>
<dbReference type="EMBL" id="JAURUE010000001">
    <property type="protein sequence ID" value="MDP9612841.1"/>
    <property type="molecule type" value="Genomic_DNA"/>
</dbReference>
<feature type="region of interest" description="Disordered" evidence="1">
    <location>
        <begin position="187"/>
        <end position="208"/>
    </location>
</feature>